<dbReference type="EMBL" id="DSJL01000011">
    <property type="protein sequence ID" value="HEF65421.1"/>
    <property type="molecule type" value="Genomic_DNA"/>
</dbReference>
<accession>A0A7C2B7E7</accession>
<sequence>MLALLVLAVFPLQPTQAAASVQFHDLAAAVDFPERIVFTLEVEATQPIQRVELRYRPLLGAVTFVARPRITPAPALSVRYERDMRVNYLPPGIDLTYRWRVVFADGSWVDSPARTLRYLDDRYQWVQRVSGPVELYSAVTDARYIEQALTITTRSIADFSQRFGVELERPVRVLLYPSPEALRSALPLQSEEWIGGLAIPEYWLVLAGIAPGIGAEEEFARILSHEVLHLVIAQATDNPFTMPPAWLDEGLATAYQMANDPRLDAVLERARRSGKLPSLRALGSGFGTDPEAALLGYAASRSVVEYLVATYGEEGVARLLAAYREGVTDDEALERSLGLSVDELDRSWKAWLAERAATQEGSRAAAAVVLGVAALAAVVALWRGSRGSWRYPQATLRSDGHS</sequence>
<name>A0A7C2B7E7_THERO</name>
<evidence type="ECO:0000259" key="1">
    <source>
        <dbReference type="Pfam" id="PF13485"/>
    </source>
</evidence>
<organism evidence="2">
    <name type="scientific">Thermomicrobium roseum</name>
    <dbReference type="NCBI Taxonomy" id="500"/>
    <lineage>
        <taxon>Bacteria</taxon>
        <taxon>Pseudomonadati</taxon>
        <taxon>Thermomicrobiota</taxon>
        <taxon>Thermomicrobia</taxon>
        <taxon>Thermomicrobiales</taxon>
        <taxon>Thermomicrobiaceae</taxon>
        <taxon>Thermomicrobium</taxon>
    </lineage>
</organism>
<proteinExistence type="predicted"/>
<reference evidence="2" key="1">
    <citation type="journal article" date="2020" name="mSystems">
        <title>Genome- and Community-Level Interaction Insights into Carbon Utilization and Element Cycling Functions of Hydrothermarchaeota in Hydrothermal Sediment.</title>
        <authorList>
            <person name="Zhou Z."/>
            <person name="Liu Y."/>
            <person name="Xu W."/>
            <person name="Pan J."/>
            <person name="Luo Z.H."/>
            <person name="Li M."/>
        </authorList>
    </citation>
    <scope>NUCLEOTIDE SEQUENCE [LARGE SCALE GENOMIC DNA]</scope>
    <source>
        <strain evidence="2">SpSt-222</strain>
    </source>
</reference>
<comment type="caution">
    <text evidence="2">The sequence shown here is derived from an EMBL/GenBank/DDBJ whole genome shotgun (WGS) entry which is preliminary data.</text>
</comment>
<evidence type="ECO:0000313" key="2">
    <source>
        <dbReference type="EMBL" id="HEF65421.1"/>
    </source>
</evidence>
<gene>
    <name evidence="2" type="ORF">ENP47_07470</name>
</gene>
<dbReference type="Pfam" id="PF13485">
    <property type="entry name" value="Peptidase_MA_2"/>
    <property type="match status" value="1"/>
</dbReference>
<dbReference type="AlphaFoldDB" id="A0A7C2B7E7"/>
<feature type="domain" description="Peptidase MA-like" evidence="1">
    <location>
        <begin position="153"/>
        <end position="353"/>
    </location>
</feature>
<dbReference type="InterPro" id="IPR039568">
    <property type="entry name" value="Peptidase_MA-like_dom"/>
</dbReference>
<protein>
    <recommendedName>
        <fullName evidence="1">Peptidase MA-like domain-containing protein</fullName>
    </recommendedName>
</protein>